<dbReference type="Gene3D" id="3.30.450.60">
    <property type="match status" value="1"/>
</dbReference>
<protein>
    <recommendedName>
        <fullName evidence="12">Coatomer subunit zeta</fullName>
    </recommendedName>
</protein>
<dbReference type="EMBL" id="CBLN010004486">
    <property type="protein sequence ID" value="CDI70234.1"/>
    <property type="molecule type" value="Genomic_DNA"/>
</dbReference>
<feature type="domain" description="AP complex mu/sigma subunit" evidence="13">
    <location>
        <begin position="1"/>
        <end position="60"/>
    </location>
</feature>
<reference evidence="16" key="2">
    <citation type="submission" date="2020-10" db="UniProtKB">
        <authorList>
            <consortium name="WormBaseParasite"/>
        </authorList>
    </citation>
    <scope>IDENTIFICATION</scope>
</reference>
<comment type="similarity">
    <text evidence="2 12">Belongs to the adaptor complexes small subunit family.</text>
</comment>
<dbReference type="OrthoDB" id="10249988at2759"/>
<evidence type="ECO:0000256" key="9">
    <source>
        <dbReference type="ARBA" id="ARBA00023136"/>
    </source>
</evidence>
<evidence type="ECO:0000256" key="2">
    <source>
        <dbReference type="ARBA" id="ARBA00006972"/>
    </source>
</evidence>
<keyword evidence="8 12" id="KW-0333">Golgi apparatus</keyword>
<evidence type="ECO:0000256" key="6">
    <source>
        <dbReference type="ARBA" id="ARBA00022892"/>
    </source>
</evidence>
<evidence type="ECO:0000256" key="3">
    <source>
        <dbReference type="ARBA" id="ARBA00011775"/>
    </source>
</evidence>
<accession>U6FRF1</accession>
<proteinExistence type="inferred from homology"/>
<evidence type="ECO:0000256" key="12">
    <source>
        <dbReference type="RuleBase" id="RU366053"/>
    </source>
</evidence>
<dbReference type="GO" id="GO:0006891">
    <property type="term" value="P:intra-Golgi vesicle-mediated transport"/>
    <property type="evidence" value="ECO:0007669"/>
    <property type="project" value="TreeGrafter"/>
</dbReference>
<name>U6FRF1_ECHGR</name>
<reference evidence="14 15" key="1">
    <citation type="journal article" date="2013" name="Nature">
        <title>The genomes of four tapeworm species reveal adaptations to parasitism.</title>
        <authorList>
            <person name="Tsai I.J."/>
            <person name="Zarowiecki M."/>
            <person name="Holroyd N."/>
            <person name="Garciarrubio A."/>
            <person name="Sanchez-Flores A."/>
            <person name="Brooks K.L."/>
            <person name="Tracey A."/>
            <person name="Bobes R.J."/>
            <person name="Fragoso G."/>
            <person name="Sciutto E."/>
            <person name="Aslett M."/>
            <person name="Beasley H."/>
            <person name="Bennett H.M."/>
            <person name="Cai J."/>
            <person name="Camicia F."/>
            <person name="Clark R."/>
            <person name="Cucher M."/>
            <person name="De Silva N."/>
            <person name="Day T.A."/>
            <person name="Deplazes P."/>
            <person name="Estrada K."/>
            <person name="Fernandez C."/>
            <person name="Holland P.W."/>
            <person name="Hou J."/>
            <person name="Hu S."/>
            <person name="Huckvale T."/>
            <person name="Hung S.S."/>
            <person name="Kamenetzky L."/>
            <person name="Keane J.A."/>
            <person name="Kiss F."/>
            <person name="Koziol U."/>
            <person name="Lambert O."/>
            <person name="Liu K."/>
            <person name="Luo X."/>
            <person name="Luo Y."/>
            <person name="Macchiaroli N."/>
            <person name="Nichol S."/>
            <person name="Paps J."/>
            <person name="Parkinson J."/>
            <person name="Pouchkina-Stantcheva N."/>
            <person name="Riddiford N."/>
            <person name="Rosenzvit M."/>
            <person name="Salinas G."/>
            <person name="Wasmuth J.D."/>
            <person name="Zamanian M."/>
            <person name="Zheng Y."/>
            <person name="Cai X."/>
            <person name="Soberon X."/>
            <person name="Olson P.D."/>
            <person name="Laclette J.P."/>
            <person name="Brehm K."/>
            <person name="Berriman M."/>
            <person name="Garciarrubio A."/>
            <person name="Bobes R.J."/>
            <person name="Fragoso G."/>
            <person name="Sanchez-Flores A."/>
            <person name="Estrada K."/>
            <person name="Cevallos M.A."/>
            <person name="Morett E."/>
            <person name="Gonzalez V."/>
            <person name="Portillo T."/>
            <person name="Ochoa-Leyva A."/>
            <person name="Jose M.V."/>
            <person name="Sciutto E."/>
            <person name="Landa A."/>
            <person name="Jimenez L."/>
            <person name="Valdes V."/>
            <person name="Carrero J.C."/>
            <person name="Larralde C."/>
            <person name="Morales-Montor J."/>
            <person name="Limon-Lason J."/>
            <person name="Soberon X."/>
            <person name="Laclette J.P."/>
        </authorList>
    </citation>
    <scope>NUCLEOTIDE SEQUENCE [LARGE SCALE GENOMIC DNA]</scope>
</reference>
<dbReference type="InterPro" id="IPR039652">
    <property type="entry name" value="Coatomer_zeta"/>
</dbReference>
<evidence type="ECO:0000256" key="1">
    <source>
        <dbReference type="ARBA" id="ARBA00004255"/>
    </source>
</evidence>
<keyword evidence="9 12" id="KW-0472">Membrane</keyword>
<dbReference type="GO" id="GO:0000139">
    <property type="term" value="C:Golgi membrane"/>
    <property type="evidence" value="ECO:0007669"/>
    <property type="project" value="UniProtKB-SubCell"/>
</dbReference>
<keyword evidence="5 12" id="KW-0963">Cytoplasm</keyword>
<evidence type="ECO:0000259" key="13">
    <source>
        <dbReference type="Pfam" id="PF01217"/>
    </source>
</evidence>
<gene>
    <name evidence="14" type="ORF">EgrG_000139300</name>
</gene>
<organism evidence="14">
    <name type="scientific">Echinococcus granulosus</name>
    <name type="common">Hydatid tapeworm</name>
    <dbReference type="NCBI Taxonomy" id="6210"/>
    <lineage>
        <taxon>Eukaryota</taxon>
        <taxon>Metazoa</taxon>
        <taxon>Spiralia</taxon>
        <taxon>Lophotrochozoa</taxon>
        <taxon>Platyhelminthes</taxon>
        <taxon>Cestoda</taxon>
        <taxon>Eucestoda</taxon>
        <taxon>Cyclophyllidea</taxon>
        <taxon>Taeniidae</taxon>
        <taxon>Echinococcus</taxon>
        <taxon>Echinococcus granulosus group</taxon>
    </lineage>
</organism>
<evidence type="ECO:0000256" key="4">
    <source>
        <dbReference type="ARBA" id="ARBA00022448"/>
    </source>
</evidence>
<keyword evidence="7 12" id="KW-0653">Protein transport</keyword>
<evidence type="ECO:0000256" key="11">
    <source>
        <dbReference type="ARBA" id="ARBA00045555"/>
    </source>
</evidence>
<dbReference type="WBParaSite" id="EgrG_000139300">
    <property type="protein sequence ID" value="EgrG_000139300"/>
    <property type="gene ID" value="EgrG_000139300"/>
</dbReference>
<keyword evidence="10 12" id="KW-0968">Cytoplasmic vesicle</keyword>
<evidence type="ECO:0000313" key="14">
    <source>
        <dbReference type="EMBL" id="CDI70234.1"/>
    </source>
</evidence>
<evidence type="ECO:0000256" key="8">
    <source>
        <dbReference type="ARBA" id="ARBA00023034"/>
    </source>
</evidence>
<dbReference type="SUPFAM" id="SSF64356">
    <property type="entry name" value="SNARE-like"/>
    <property type="match status" value="1"/>
</dbReference>
<evidence type="ECO:0000313" key="15">
    <source>
        <dbReference type="Proteomes" id="UP000492820"/>
    </source>
</evidence>
<dbReference type="Pfam" id="PF01217">
    <property type="entry name" value="Clat_adaptor_s"/>
    <property type="match status" value="1"/>
</dbReference>
<comment type="subcellular location">
    <subcellularLocation>
        <location evidence="12">Cytoplasm</location>
    </subcellularLocation>
    <subcellularLocation>
        <location evidence="1 12">Golgi apparatus membrane</location>
        <topology evidence="1 12">Peripheral membrane protein</topology>
        <orientation evidence="1 12">Cytoplasmic side</orientation>
    </subcellularLocation>
    <subcellularLocation>
        <location evidence="12">Cytoplasmic vesicle</location>
        <location evidence="12">COPI-coated vesicle membrane</location>
        <topology evidence="12">Peripheral membrane protein</topology>
        <orientation evidence="12">Cytoplasmic side</orientation>
    </subcellularLocation>
</comment>
<evidence type="ECO:0000313" key="16">
    <source>
        <dbReference type="WBParaSite" id="EgrG_000139300"/>
    </source>
</evidence>
<dbReference type="GO" id="GO:0006890">
    <property type="term" value="P:retrograde vesicle-mediated transport, Golgi to endoplasmic reticulum"/>
    <property type="evidence" value="ECO:0007669"/>
    <property type="project" value="UniProtKB-UniRule"/>
</dbReference>
<evidence type="ECO:0000256" key="7">
    <source>
        <dbReference type="ARBA" id="ARBA00022927"/>
    </source>
</evidence>
<sequence>MLMNALTCLHDSITQILRGNLEKKTLLDNLELIYLAVDELCDEGIIMEYDSAALASRVGIKPEETSLSEQTVTQAMQAAREQIKMALLR</sequence>
<evidence type="ECO:0000256" key="5">
    <source>
        <dbReference type="ARBA" id="ARBA00022490"/>
    </source>
</evidence>
<dbReference type="GO" id="GO:0006886">
    <property type="term" value="P:intracellular protein transport"/>
    <property type="evidence" value="ECO:0007669"/>
    <property type="project" value="TreeGrafter"/>
</dbReference>
<comment type="subunit">
    <text evidence="3 12">Oligomeric complex that consists of at least the alpha, beta, beta', gamma, delta, epsilon and zeta subunits.</text>
</comment>
<comment type="function">
    <text evidence="11">The coatomer is a cytosolic protein complex that binds to dilysine motifs and reversibly associates with Golgi non-clathrin-coated vesicles, which further mediate biosynthetic protein transport from the ER, via the Golgi up to the trans Golgi network. Coatomer complex is required for budding from Golgi membranes, and is essential for the retrograde Golgi-to-ER transport of dilysine-tagged proteins. The zeta subunit may be involved in regulating the coat assembly and, hence, the rate of biosynthetic protein transport due to its association-dissociation properties with the coatomer complex.</text>
</comment>
<dbReference type="InterPro" id="IPR011012">
    <property type="entry name" value="Longin-like_dom_sf"/>
</dbReference>
<keyword evidence="6 12" id="KW-0931">ER-Golgi transport</keyword>
<keyword evidence="4 12" id="KW-0813">Transport</keyword>
<dbReference type="PANTHER" id="PTHR11043:SF0">
    <property type="entry name" value="COATOMER SUBUNIT ZETA"/>
    <property type="match status" value="1"/>
</dbReference>
<dbReference type="Proteomes" id="UP000492820">
    <property type="component" value="Unassembled WGS sequence"/>
</dbReference>
<dbReference type="PANTHER" id="PTHR11043">
    <property type="entry name" value="ZETA-COAT PROTEIN"/>
    <property type="match status" value="1"/>
</dbReference>
<evidence type="ECO:0000256" key="10">
    <source>
        <dbReference type="ARBA" id="ARBA00023329"/>
    </source>
</evidence>
<dbReference type="GO" id="GO:0030126">
    <property type="term" value="C:COPI vesicle coat"/>
    <property type="evidence" value="ECO:0007669"/>
    <property type="project" value="UniProtKB-UniRule"/>
</dbReference>
<dbReference type="AlphaFoldDB" id="U6FRF1"/>
<dbReference type="InterPro" id="IPR022775">
    <property type="entry name" value="AP_mu_sigma_su"/>
</dbReference>